<dbReference type="SMART" id="SM00054">
    <property type="entry name" value="EFh"/>
    <property type="match status" value="2"/>
</dbReference>
<dbReference type="GO" id="GO:0005509">
    <property type="term" value="F:calcium ion binding"/>
    <property type="evidence" value="ECO:0007669"/>
    <property type="project" value="InterPro"/>
</dbReference>
<sequence length="73" mass="7936">MSAGPADPRWVELKQRFAAIDGDGDGYITRAEITEHFPHLPAEALGALDRHADTDGDGRISFDEFARIAQPDG</sequence>
<feature type="domain" description="EF-hand" evidence="1">
    <location>
        <begin position="8"/>
        <end position="43"/>
    </location>
</feature>
<dbReference type="AlphaFoldDB" id="A0A919V8F5"/>
<organism evidence="2 3">
    <name type="scientific">Sphaerisporangium rufum</name>
    <dbReference type="NCBI Taxonomy" id="1381558"/>
    <lineage>
        <taxon>Bacteria</taxon>
        <taxon>Bacillati</taxon>
        <taxon>Actinomycetota</taxon>
        <taxon>Actinomycetes</taxon>
        <taxon>Streptosporangiales</taxon>
        <taxon>Streptosporangiaceae</taxon>
        <taxon>Sphaerisporangium</taxon>
    </lineage>
</organism>
<dbReference type="SUPFAM" id="SSF47473">
    <property type="entry name" value="EF-hand"/>
    <property type="match status" value="1"/>
</dbReference>
<evidence type="ECO:0000259" key="1">
    <source>
        <dbReference type="PROSITE" id="PS50222"/>
    </source>
</evidence>
<dbReference type="InterPro" id="IPR011992">
    <property type="entry name" value="EF-hand-dom_pair"/>
</dbReference>
<proteinExistence type="predicted"/>
<dbReference type="InterPro" id="IPR018247">
    <property type="entry name" value="EF_Hand_1_Ca_BS"/>
</dbReference>
<keyword evidence="3" id="KW-1185">Reference proteome</keyword>
<evidence type="ECO:0000313" key="3">
    <source>
        <dbReference type="Proteomes" id="UP000655287"/>
    </source>
</evidence>
<dbReference type="Pfam" id="PF13499">
    <property type="entry name" value="EF-hand_7"/>
    <property type="match status" value="1"/>
</dbReference>
<gene>
    <name evidence="2" type="ORF">Sru01_62820</name>
</gene>
<protein>
    <recommendedName>
        <fullName evidence="1">EF-hand domain-containing protein</fullName>
    </recommendedName>
</protein>
<feature type="domain" description="EF-hand" evidence="1">
    <location>
        <begin position="50"/>
        <end position="73"/>
    </location>
</feature>
<dbReference type="CDD" id="cd00051">
    <property type="entry name" value="EFh"/>
    <property type="match status" value="1"/>
</dbReference>
<name>A0A919V8F5_9ACTN</name>
<dbReference type="PROSITE" id="PS50222">
    <property type="entry name" value="EF_HAND_2"/>
    <property type="match status" value="2"/>
</dbReference>
<accession>A0A919V8F5</accession>
<dbReference type="Gene3D" id="1.10.238.10">
    <property type="entry name" value="EF-hand"/>
    <property type="match status" value="1"/>
</dbReference>
<evidence type="ECO:0000313" key="2">
    <source>
        <dbReference type="EMBL" id="GII81300.1"/>
    </source>
</evidence>
<dbReference type="PROSITE" id="PS00018">
    <property type="entry name" value="EF_HAND_1"/>
    <property type="match status" value="2"/>
</dbReference>
<comment type="caution">
    <text evidence="2">The sequence shown here is derived from an EMBL/GenBank/DDBJ whole genome shotgun (WGS) entry which is preliminary data.</text>
</comment>
<dbReference type="EMBL" id="BOOU01000095">
    <property type="protein sequence ID" value="GII81300.1"/>
    <property type="molecule type" value="Genomic_DNA"/>
</dbReference>
<dbReference type="InterPro" id="IPR002048">
    <property type="entry name" value="EF_hand_dom"/>
</dbReference>
<reference evidence="2" key="1">
    <citation type="submission" date="2021-01" db="EMBL/GenBank/DDBJ databases">
        <title>Whole genome shotgun sequence of Sphaerisporangium rufum NBRC 109079.</title>
        <authorList>
            <person name="Komaki H."/>
            <person name="Tamura T."/>
        </authorList>
    </citation>
    <scope>NUCLEOTIDE SEQUENCE</scope>
    <source>
        <strain evidence="2">NBRC 109079</strain>
    </source>
</reference>
<dbReference type="RefSeq" id="WP_203993365.1">
    <property type="nucleotide sequence ID" value="NZ_BOOU01000095.1"/>
</dbReference>
<dbReference type="Proteomes" id="UP000655287">
    <property type="component" value="Unassembled WGS sequence"/>
</dbReference>